<keyword evidence="4" id="KW-1185">Reference proteome</keyword>
<feature type="compositionally biased region" description="Basic and acidic residues" evidence="2">
    <location>
        <begin position="2868"/>
        <end position="2891"/>
    </location>
</feature>
<dbReference type="SUPFAM" id="SSF47823">
    <property type="entry name" value="lambda integrase-like, N-terminal domain"/>
    <property type="match status" value="1"/>
</dbReference>
<feature type="compositionally biased region" description="Basic and acidic residues" evidence="2">
    <location>
        <begin position="635"/>
        <end position="644"/>
    </location>
</feature>
<feature type="region of interest" description="Disordered" evidence="2">
    <location>
        <begin position="2915"/>
        <end position="2940"/>
    </location>
</feature>
<feature type="compositionally biased region" description="Basic and acidic residues" evidence="2">
    <location>
        <begin position="2836"/>
        <end position="2849"/>
    </location>
</feature>
<evidence type="ECO:0000256" key="1">
    <source>
        <dbReference type="ARBA" id="ARBA00023125"/>
    </source>
</evidence>
<feature type="compositionally biased region" description="Basic and acidic residues" evidence="2">
    <location>
        <begin position="503"/>
        <end position="522"/>
    </location>
</feature>
<feature type="region of interest" description="Disordered" evidence="2">
    <location>
        <begin position="1334"/>
        <end position="1353"/>
    </location>
</feature>
<feature type="compositionally biased region" description="Basic and acidic residues" evidence="2">
    <location>
        <begin position="1285"/>
        <end position="1294"/>
    </location>
</feature>
<comment type="caution">
    <text evidence="3">The sequence shown here is derived from an EMBL/GenBank/DDBJ whole genome shotgun (WGS) entry which is preliminary data.</text>
</comment>
<dbReference type="EMBL" id="CAXAMM010003291">
    <property type="protein sequence ID" value="CAK8999244.1"/>
    <property type="molecule type" value="Genomic_DNA"/>
</dbReference>
<evidence type="ECO:0000313" key="3">
    <source>
        <dbReference type="EMBL" id="CAK8999244.1"/>
    </source>
</evidence>
<feature type="region of interest" description="Disordered" evidence="2">
    <location>
        <begin position="502"/>
        <end position="522"/>
    </location>
</feature>
<accession>A0ABP0ICY0</accession>
<dbReference type="Proteomes" id="UP001642464">
    <property type="component" value="Unassembled WGS sequence"/>
</dbReference>
<evidence type="ECO:0000313" key="4">
    <source>
        <dbReference type="Proteomes" id="UP001642464"/>
    </source>
</evidence>
<feature type="compositionally biased region" description="Basic and acidic residues" evidence="2">
    <location>
        <begin position="130"/>
        <end position="142"/>
    </location>
</feature>
<sequence>MATAEETTLLDEDVEVSDVRPPRPGQLCRIALCTHHRQVYQSAAAKRKCGVLLCYKASKGAKHGVPLCYDHLSDQQGSTARRDSPHPNGMLSGFRRRFGRRPSDRSRSPQPEKTDAANDKPETIDSTPSKSEEKPGRSRSVDLGKVMIPSPPRGSLEAEDILGTPVWLKVRIGASGNTRRWYQCLGKLSGYAPGGVRGESRLEIYIQFFDQSVIVDPKYLEDYGHIGKNNDTEVEKAKTLITEQPEDAITLGFDIKGYIVPDTLVPRLQAWEGREVGSGQRIDSETLGCCKRDLGSFITKHSAGYVKGEVWPSWPAEAELGLDKHLEETPLPRSQPTRRRSRSRSHSLSRAMKEEDDRKVRESATPPTSHADAEQEETTGAAIVEAYETAIQTGQTHEEALDTVRIIYEVDAEEVKQHLKTYVRRHCGTQDATVSSCINLLKKMSSMPEVIAAPRGDSRPQPQRQTTPEGGATLFGAPFKERNDGGLIKPAGGHAKVNPLLEGPRDFDQYEAPKDDKVEPKPRYPTHFATWLKQARNEINMIGSVLGLEHKKEQARALKGIIYGQLHHKRHAPAPKVGENLDESDHATDTQPSGGGEAGDRVGKGKEKGDKDAKRKKEKDDKKVDGRIAQLRTQAKAETDEKISEGSSQKQGWLPPSEYEDVQYTQLEEELRELTRGPDYGWLRDYHAEELKVKNVWDRRVDHPEAQRRLEELKKLEKAGKLEGMGTWSPYLQSHVRSRILNAHMEGNTLDIDEVLLEATEKGCPELAQEAEKVLNEQRTVGWQEQDRQAWIGALIWNKEKGYGEGKFEFQCGGEHQCWRYLDYRDRLPVPPELASALGMQEGEEEERQCLVLHPAAGCLMWDNNWNPDAPPSLAEVQEAAQALRAELWDDAAGVVSELGDPAPWIGAHEAEVRGHIRLLVPAEREGATKLAASLTLAGLSDREWHCVGWREYLASEDPAAPLVPGKRPKRARCMGGGGKLGKVLPNVPWSFQEHPIETQELIMLGSGGALKRRPSFAYGPRVQEVFAGAGVWTKAMTSAGIPANPPVELYTDPLRKTGKRKEFDLMDDQIAEHYLRAAQELPGPTVANVWEFGTPCTSYCDFNKINNGTRTFTEPRGVNPTKTEQEGNHFCDYTCRVCLELYNHDKEFILESSMPSGRYPKIWDQPGIQELQQSTGSLIVPTHLCEWGAHPVDKPGLRYKKGQWNLVTPGLYIHALLLARRCQGNHTHLEVKGESDIPGVPRTRQAQVYPTKLCKGWALVVQAAYNGWDSPRVAAALHNLDEGEQRVAQEDGRPPSQTKCGSLPESEFVDAAGLLQGIQTRCGSIGESEFREGLHHIPPDEESDGEEEGAGEVEEYMVESADALQEQAEEEAVGPATDPTTEPEDDGTGMRLEPGMRDELWSQRVPSREAGAPPIDIFGPPMPRESPVGQTEDWWDLLEAQHCLVRHHVVRRRNFFGNHHGEWINCPVADNQIRRDRRTWMYPVIDNANNQGDRPRLHSRVFLDDWRSELDRLRNFPEAVEGEYAEWTGMTTFYLFDLDVDLSGNNDQMDCEEEDYGPEENLDEEWGTLPVHDEEGGALHYGLAGSRERARIFPTAREFNPSASSSSRDRSRSRSPPDGGDRRVGYLEASPRLEMEELGYAWNEDLDTERHFRLEEMKVGATLTAAAEEKALEYIKHCRAHPKYKPEVVRRAVEMGDELLEAAGSLEGAMEGLRRARESVIGRPTAGAGDPEVLAQLEEPHAAYIQEMNEVGIDTRRKYPPTRLKAEAYPSALEHVDEMFEKAWKDGHWGIVLFASDATEKFTPTLIESLPGKAVGIEGRVKMIYGGLPFGWSGAPGEYVAFALAGRAYHESFVPQEAQTNGPTPFSSEWLMDDGVIIEPLLGVRPWQAVDALGHAIKKIWGDAALNLEKQVEEGTPSVEQIVWGLHMNLDAMTIRLPEPKALKMRYLLALPELQPGGRLVKLRTAQELRGLGQYAAITMPALRTELSVIDAFLSPSKCEGGYIKPNVTEPEEAEIAWQGWDETLNLMRIWFEAPYEGSFESSLENLLSTRELLALPGREGRLRWLGGDATPTVAGTLDWKAKIYMREDAVSMLRALDRVPGLQGDVKVKIALAELICYVGFAASQGPNWQGEIVAYTTDNQNVRSWLTKRQTRCAVARHIIRILGMLEGRYGFRTLAFYIRTYHNVTADWISRETKKAVEDKMELDGWVKAEAQEDWEHYIQESIDGIYRWPGGDALGQSDTKMINPTVTYAAVEAKGVAVEIGRGRLPWAIAWQRLGGATKGIGGKPNRGEEAIEHLTLGSMEIVKVEEQITWAFASIAEDSWGGSRAMLTNFVRMYHPENVLVDFPLKGPYKETEEILKRLGYTCSMMQCRTTDYGDPVAKRKEILIAWDAGMEREPPLEVPRSAGEACSIYKTLEATGEVAPPRWLDESVEIRLNAKISTTGDRMLPWPAGHYVVDNEKQLLYDIRGPALTAKKGFDMVVIDHRGEKTQGRIIHPAEEWLLNGGRVEELRLLKENGTNEEELRRDAMRKCPQQTCHRVIAWLERWRQNPNLVQRVGVCRDRDRAAADAQVRAWMLAWKGNREHPQREYERWLKDRVGDCERVGGRPRGSKNRSKSAPPETLVHPVAIGRSREKICLDANRDLEKDIAWLDALAAEAVMSKLSEGTRAGYEIGWKQWCLWRRLEKKDIYLVGEGKEARKQDEDELLRFMTYLAHVMKRTEGTIKQRLFAIKMGHLVAGHEDPTLHRTRIWAALNGFKRWQPDTNRKYPVLPNMLRWMKRHLEENGNYDRANGVIMWAAVMTGFFFLLRASEFLVSAGRSWGTTRVLKGSNVEGRKDNKQKQRDLAKGMAKADGQLLPPRKEKMAFEEHSKKGKSNVEHKKETKKEDNFDFGCHAQKLENKHQAIKMEDTATEHGLHKTSGASTAKGSVLVSVGNRS</sequence>
<feature type="region of interest" description="Disordered" evidence="2">
    <location>
        <begin position="575"/>
        <end position="657"/>
    </location>
</feature>
<proteinExistence type="predicted"/>
<organism evidence="3 4">
    <name type="scientific">Durusdinium trenchii</name>
    <dbReference type="NCBI Taxonomy" id="1381693"/>
    <lineage>
        <taxon>Eukaryota</taxon>
        <taxon>Sar</taxon>
        <taxon>Alveolata</taxon>
        <taxon>Dinophyceae</taxon>
        <taxon>Suessiales</taxon>
        <taxon>Symbiodiniaceae</taxon>
        <taxon>Durusdinium</taxon>
    </lineage>
</organism>
<feature type="compositionally biased region" description="Basic and acidic residues" evidence="2">
    <location>
        <begin position="101"/>
        <end position="123"/>
    </location>
</feature>
<feature type="region of interest" description="Disordered" evidence="2">
    <location>
        <begin position="323"/>
        <end position="377"/>
    </location>
</feature>
<feature type="compositionally biased region" description="Basic and acidic residues" evidence="2">
    <location>
        <begin position="1620"/>
        <end position="1629"/>
    </location>
</feature>
<feature type="region of interest" description="Disordered" evidence="2">
    <location>
        <begin position="2868"/>
        <end position="2892"/>
    </location>
</feature>
<feature type="region of interest" description="Disordered" evidence="2">
    <location>
        <begin position="1285"/>
        <end position="1304"/>
    </location>
</feature>
<gene>
    <name evidence="3" type="ORF">SCF082_LOCUS5975</name>
</gene>
<feature type="compositionally biased region" description="Basic and acidic residues" evidence="2">
    <location>
        <begin position="351"/>
        <end position="362"/>
    </location>
</feature>
<protein>
    <submittedName>
        <fullName evidence="3">Integrase/recombinase xerD-like</fullName>
    </submittedName>
</protein>
<feature type="region of interest" description="Disordered" evidence="2">
    <location>
        <begin position="1364"/>
        <end position="1394"/>
    </location>
</feature>
<feature type="compositionally biased region" description="Basic and acidic residues" evidence="2">
    <location>
        <begin position="598"/>
        <end position="626"/>
    </location>
</feature>
<dbReference type="Gene3D" id="1.10.150.130">
    <property type="match status" value="1"/>
</dbReference>
<reference evidence="3 4" key="1">
    <citation type="submission" date="2024-02" db="EMBL/GenBank/DDBJ databases">
        <authorList>
            <person name="Chen Y."/>
            <person name="Shah S."/>
            <person name="Dougan E. K."/>
            <person name="Thang M."/>
            <person name="Chan C."/>
        </authorList>
    </citation>
    <scope>NUCLEOTIDE SEQUENCE [LARGE SCALE GENOMIC DNA]</scope>
</reference>
<feature type="compositionally biased region" description="Basic residues" evidence="2">
    <location>
        <begin position="336"/>
        <end position="347"/>
    </location>
</feature>
<feature type="compositionally biased region" description="Acidic residues" evidence="2">
    <location>
        <begin position="1341"/>
        <end position="1353"/>
    </location>
</feature>
<feature type="region of interest" description="Disordered" evidence="2">
    <location>
        <begin position="1595"/>
        <end position="1629"/>
    </location>
</feature>
<feature type="region of interest" description="Disordered" evidence="2">
    <location>
        <begin position="75"/>
        <end position="155"/>
    </location>
</feature>
<feature type="region of interest" description="Disordered" evidence="2">
    <location>
        <begin position="453"/>
        <end position="476"/>
    </location>
</feature>
<dbReference type="InterPro" id="IPR010998">
    <property type="entry name" value="Integrase_recombinase_N"/>
</dbReference>
<keyword evidence="1" id="KW-0238">DNA-binding</keyword>
<name>A0ABP0ICY0_9DINO</name>
<evidence type="ECO:0000256" key="2">
    <source>
        <dbReference type="SAM" id="MobiDB-lite"/>
    </source>
</evidence>
<feature type="region of interest" description="Disordered" evidence="2">
    <location>
        <begin position="2835"/>
        <end position="2856"/>
    </location>
</feature>